<dbReference type="Gene3D" id="1.10.530.10">
    <property type="match status" value="1"/>
</dbReference>
<dbReference type="InterPro" id="IPR031304">
    <property type="entry name" value="SLT_2"/>
</dbReference>
<dbReference type="RefSeq" id="WP_088453734.1">
    <property type="nucleotide sequence ID" value="NZ_JACHXO010000008.1"/>
</dbReference>
<evidence type="ECO:0000256" key="2">
    <source>
        <dbReference type="SAM" id="SignalP"/>
    </source>
</evidence>
<gene>
    <name evidence="4" type="ORF">FHS28_004182</name>
</gene>
<dbReference type="SUPFAM" id="SSF53955">
    <property type="entry name" value="Lysozyme-like"/>
    <property type="match status" value="1"/>
</dbReference>
<feature type="compositionally biased region" description="Pro residues" evidence="1">
    <location>
        <begin position="372"/>
        <end position="382"/>
    </location>
</feature>
<dbReference type="InterPro" id="IPR043426">
    <property type="entry name" value="MltB-like"/>
</dbReference>
<dbReference type="PANTHER" id="PTHR30163:SF9">
    <property type="entry name" value="MEMBRANE-BOUND LYTIC MUREIN TRANSGLYCOSYLASE B"/>
    <property type="match status" value="1"/>
</dbReference>
<protein>
    <submittedName>
        <fullName evidence="4">Membrane-bound lytic murein transglycosylase B</fullName>
    </submittedName>
</protein>
<feature type="region of interest" description="Disordered" evidence="1">
    <location>
        <begin position="366"/>
        <end position="394"/>
    </location>
</feature>
<feature type="signal peptide" evidence="2">
    <location>
        <begin position="1"/>
        <end position="29"/>
    </location>
</feature>
<dbReference type="InterPro" id="IPR011757">
    <property type="entry name" value="Lytic_transglycosylase_MltB"/>
</dbReference>
<dbReference type="CDD" id="cd13399">
    <property type="entry name" value="Slt35-like"/>
    <property type="match status" value="1"/>
</dbReference>
<dbReference type="Pfam" id="PF13406">
    <property type="entry name" value="SLT_2"/>
    <property type="match status" value="1"/>
</dbReference>
<dbReference type="InterPro" id="IPR023346">
    <property type="entry name" value="Lysozyme-like_dom_sf"/>
</dbReference>
<feature type="domain" description="Transglycosylase SLT" evidence="3">
    <location>
        <begin position="52"/>
        <end position="356"/>
    </location>
</feature>
<sequence>MTLRRRTLLRASWAVALPTLATMPLLADAATAGKKKPLKLRPAPQAPAFGERADLMQFADQQAAALGYDAQALRNLLAQARVQASVQRLILPGAPGQAKDWGAYRQRFIEPQRLQAGLAFWSANEAELARAEATYGVPAQIIAAIIGVETFYGRIMGGYRVLDALTTLAFDYPSPLPPGARDRSGYFREELRQFLMLARENGLDPLAMKGSYAGAMGWGQFMPGSWRKYAVDFDRDGHIDLINSPVDAIGSVAHFLREHGWKPGMPTHYNVKPPVDTAARAQLLVSDVLPQLDVNQFLAAGADLSIEGLGHVGPLALIELQMGGAAPVYVAGTQNFYTVTRYNQSSYYAMAVIEFASTLASWRQAGQSSAPAPAPAPTPTPAAPASGPASDIRP</sequence>
<evidence type="ECO:0000256" key="1">
    <source>
        <dbReference type="SAM" id="MobiDB-lite"/>
    </source>
</evidence>
<dbReference type="Gene3D" id="1.10.8.350">
    <property type="entry name" value="Bacterial muramidase"/>
    <property type="match status" value="1"/>
</dbReference>
<name>A0ABR6GXD0_9BURK</name>
<organism evidence="4 5">
    <name type="scientific">Roseateles terrae</name>
    <dbReference type="NCBI Taxonomy" id="431060"/>
    <lineage>
        <taxon>Bacteria</taxon>
        <taxon>Pseudomonadati</taxon>
        <taxon>Pseudomonadota</taxon>
        <taxon>Betaproteobacteria</taxon>
        <taxon>Burkholderiales</taxon>
        <taxon>Sphaerotilaceae</taxon>
        <taxon>Roseateles</taxon>
    </lineage>
</organism>
<feature type="chain" id="PRO_5047484143" evidence="2">
    <location>
        <begin position="30"/>
        <end position="394"/>
    </location>
</feature>
<dbReference type="EMBL" id="JACHXO010000008">
    <property type="protein sequence ID" value="MBB3196760.1"/>
    <property type="molecule type" value="Genomic_DNA"/>
</dbReference>
<dbReference type="InterPro" id="IPR006311">
    <property type="entry name" value="TAT_signal"/>
</dbReference>
<reference evidence="4 5" key="1">
    <citation type="submission" date="2020-08" db="EMBL/GenBank/DDBJ databases">
        <title>Genomic Encyclopedia of Type Strains, Phase III (KMG-III): the genomes of soil and plant-associated and newly described type strains.</title>
        <authorList>
            <person name="Whitman W."/>
        </authorList>
    </citation>
    <scope>NUCLEOTIDE SEQUENCE [LARGE SCALE GENOMIC DNA]</scope>
    <source>
        <strain evidence="4 5">CECT 7247</strain>
    </source>
</reference>
<keyword evidence="5" id="KW-1185">Reference proteome</keyword>
<dbReference type="PANTHER" id="PTHR30163">
    <property type="entry name" value="MEMBRANE-BOUND LYTIC MUREIN TRANSGLYCOSYLASE B"/>
    <property type="match status" value="1"/>
</dbReference>
<proteinExistence type="predicted"/>
<dbReference type="Proteomes" id="UP000574369">
    <property type="component" value="Unassembled WGS sequence"/>
</dbReference>
<feature type="compositionally biased region" description="Low complexity" evidence="1">
    <location>
        <begin position="383"/>
        <end position="394"/>
    </location>
</feature>
<comment type="caution">
    <text evidence="4">The sequence shown here is derived from an EMBL/GenBank/DDBJ whole genome shotgun (WGS) entry which is preliminary data.</text>
</comment>
<dbReference type="PROSITE" id="PS51318">
    <property type="entry name" value="TAT"/>
    <property type="match status" value="1"/>
</dbReference>
<evidence type="ECO:0000313" key="4">
    <source>
        <dbReference type="EMBL" id="MBB3196760.1"/>
    </source>
</evidence>
<evidence type="ECO:0000313" key="5">
    <source>
        <dbReference type="Proteomes" id="UP000574369"/>
    </source>
</evidence>
<keyword evidence="2" id="KW-0732">Signal</keyword>
<evidence type="ECO:0000259" key="3">
    <source>
        <dbReference type="Pfam" id="PF13406"/>
    </source>
</evidence>
<accession>A0ABR6GXD0</accession>
<dbReference type="NCBIfam" id="TIGR02282">
    <property type="entry name" value="MltB"/>
    <property type="match status" value="1"/>
</dbReference>